<feature type="region of interest" description="Disordered" evidence="1">
    <location>
        <begin position="128"/>
        <end position="154"/>
    </location>
</feature>
<proteinExistence type="predicted"/>
<accession>A0A448WUZ2</accession>
<comment type="caution">
    <text evidence="2">The sequence shown here is derived from an EMBL/GenBank/DDBJ whole genome shotgun (WGS) entry which is preliminary data.</text>
</comment>
<keyword evidence="3" id="KW-1185">Reference proteome</keyword>
<protein>
    <submittedName>
        <fullName evidence="2">Uncharacterized protein</fullName>
    </submittedName>
</protein>
<sequence length="214" mass="22748">MTTGCIEASSAALAECPGSSPGNRLGCWPLASGRYYRVLAPPPSHLATGSLGLEGLSASLSPSAGRQCGLVTGLRDARPPTHPTTRGATLIRTGQLASVLAAGVQTTRGWAPPLCLTQLCAHTRACTTHPHTSPPHHNPPTFTAPSTESAHGLIGRDERRARQACLGGVRKLIKSNQCLARQLVAWLGRSANQRRRHSLSIFDWCACRRQTVRP</sequence>
<gene>
    <name evidence="2" type="ORF">PXEA_LOCUS14334</name>
</gene>
<dbReference type="Proteomes" id="UP000784294">
    <property type="component" value="Unassembled WGS sequence"/>
</dbReference>
<evidence type="ECO:0000313" key="3">
    <source>
        <dbReference type="Proteomes" id="UP000784294"/>
    </source>
</evidence>
<dbReference type="AlphaFoldDB" id="A0A448WUZ2"/>
<name>A0A448WUZ2_9PLAT</name>
<reference evidence="2" key="1">
    <citation type="submission" date="2018-11" db="EMBL/GenBank/DDBJ databases">
        <authorList>
            <consortium name="Pathogen Informatics"/>
        </authorList>
    </citation>
    <scope>NUCLEOTIDE SEQUENCE</scope>
</reference>
<dbReference type="EMBL" id="CAAALY010048491">
    <property type="protein sequence ID" value="VEL20894.1"/>
    <property type="molecule type" value="Genomic_DNA"/>
</dbReference>
<evidence type="ECO:0000256" key="1">
    <source>
        <dbReference type="SAM" id="MobiDB-lite"/>
    </source>
</evidence>
<organism evidence="2 3">
    <name type="scientific">Protopolystoma xenopodis</name>
    <dbReference type="NCBI Taxonomy" id="117903"/>
    <lineage>
        <taxon>Eukaryota</taxon>
        <taxon>Metazoa</taxon>
        <taxon>Spiralia</taxon>
        <taxon>Lophotrochozoa</taxon>
        <taxon>Platyhelminthes</taxon>
        <taxon>Monogenea</taxon>
        <taxon>Polyopisthocotylea</taxon>
        <taxon>Polystomatidea</taxon>
        <taxon>Polystomatidae</taxon>
        <taxon>Protopolystoma</taxon>
    </lineage>
</organism>
<evidence type="ECO:0000313" key="2">
    <source>
        <dbReference type="EMBL" id="VEL20894.1"/>
    </source>
</evidence>